<keyword evidence="3" id="KW-1185">Reference proteome</keyword>
<evidence type="ECO:0000256" key="1">
    <source>
        <dbReference type="SAM" id="Phobius"/>
    </source>
</evidence>
<keyword evidence="1" id="KW-0812">Transmembrane</keyword>
<organism evidence="2 3">
    <name type="scientific">Flavihumibacter stibioxidans</name>
    <dbReference type="NCBI Taxonomy" id="1834163"/>
    <lineage>
        <taxon>Bacteria</taxon>
        <taxon>Pseudomonadati</taxon>
        <taxon>Bacteroidota</taxon>
        <taxon>Chitinophagia</taxon>
        <taxon>Chitinophagales</taxon>
        <taxon>Chitinophagaceae</taxon>
        <taxon>Flavihumibacter</taxon>
    </lineage>
</organism>
<reference evidence="2 3" key="1">
    <citation type="submission" date="2016-07" db="EMBL/GenBank/DDBJ databases">
        <title>Genome analysis of Flavihumibacter stibioxidans YS-17.</title>
        <authorList>
            <person name="Shi K."/>
            <person name="Han Y."/>
            <person name="Wang G."/>
        </authorList>
    </citation>
    <scope>NUCLEOTIDE SEQUENCE [LARGE SCALE GENOMIC DNA]</scope>
    <source>
        <strain evidence="2 3">YS-17</strain>
    </source>
</reference>
<accession>A0ABR7M8K2</accession>
<dbReference type="EMBL" id="MBUA01000012">
    <property type="protein sequence ID" value="MBC6490943.1"/>
    <property type="molecule type" value="Genomic_DNA"/>
</dbReference>
<keyword evidence="1" id="KW-0472">Membrane</keyword>
<sequence>MNLLNATDASWGLYQLIFVCAALLAMYSSYAWYEGRREANAESVRRARLLLLLAVIAMVATAMVSFAITGKLPY</sequence>
<evidence type="ECO:0000313" key="3">
    <source>
        <dbReference type="Proteomes" id="UP000765802"/>
    </source>
</evidence>
<name>A0ABR7M8K2_9BACT</name>
<dbReference type="RefSeq" id="WP_187256281.1">
    <property type="nucleotide sequence ID" value="NZ_JBHULF010000014.1"/>
</dbReference>
<evidence type="ECO:0000313" key="2">
    <source>
        <dbReference type="EMBL" id="MBC6490943.1"/>
    </source>
</evidence>
<proteinExistence type="predicted"/>
<dbReference type="Proteomes" id="UP000765802">
    <property type="component" value="Unassembled WGS sequence"/>
</dbReference>
<protein>
    <submittedName>
        <fullName evidence="2">Uncharacterized protein</fullName>
    </submittedName>
</protein>
<comment type="caution">
    <text evidence="2">The sequence shown here is derived from an EMBL/GenBank/DDBJ whole genome shotgun (WGS) entry which is preliminary data.</text>
</comment>
<keyword evidence="1" id="KW-1133">Transmembrane helix</keyword>
<feature type="transmembrane region" description="Helical" evidence="1">
    <location>
        <begin position="12"/>
        <end position="33"/>
    </location>
</feature>
<feature type="transmembrane region" description="Helical" evidence="1">
    <location>
        <begin position="49"/>
        <end position="68"/>
    </location>
</feature>
<gene>
    <name evidence="2" type="ORF">BC349_07855</name>
</gene>